<dbReference type="Gene3D" id="3.40.190.10">
    <property type="entry name" value="Periplasmic binding protein-like II"/>
    <property type="match status" value="2"/>
</dbReference>
<comment type="pathway">
    <text evidence="2 10">Amino-acid biosynthesis; L-histidine biosynthesis; L-histidine from 5-phospho-alpha-D-ribose 1-diphosphate: step 1/9.</text>
</comment>
<accession>K0YMX7</accession>
<dbReference type="InterPro" id="IPR041715">
    <property type="entry name" value="HisRS-like_core"/>
</dbReference>
<reference evidence="12 13" key="1">
    <citation type="submission" date="2012-08" db="EMBL/GenBank/DDBJ databases">
        <title>The Genome Sequence of Slackia piriformis YIT 12062.</title>
        <authorList>
            <consortium name="The Broad Institute Genome Sequencing Platform"/>
            <person name="Earl A."/>
            <person name="Ward D."/>
            <person name="Feldgarden M."/>
            <person name="Gevers D."/>
            <person name="Morotomi M."/>
            <person name="Walker B."/>
            <person name="Young S.K."/>
            <person name="Zeng Q."/>
            <person name="Gargeya S."/>
            <person name="Fitzgerald M."/>
            <person name="Haas B."/>
            <person name="Abouelleil A."/>
            <person name="Alvarado L."/>
            <person name="Arachchi H.M."/>
            <person name="Berlin A.M."/>
            <person name="Chapman S.B."/>
            <person name="Goldberg J."/>
            <person name="Griggs A."/>
            <person name="Gujja S."/>
            <person name="Hansen M."/>
            <person name="Howarth C."/>
            <person name="Imamovic A."/>
            <person name="Larimer J."/>
            <person name="McCowen C."/>
            <person name="Montmayeur A."/>
            <person name="Murphy C."/>
            <person name="Neiman D."/>
            <person name="Pearson M."/>
            <person name="Priest M."/>
            <person name="Roberts A."/>
            <person name="Saif S."/>
            <person name="Shea T."/>
            <person name="Sisk P."/>
            <person name="Sykes S."/>
            <person name="Wortman J."/>
            <person name="Nusbaum C."/>
            <person name="Birren B."/>
        </authorList>
    </citation>
    <scope>NUCLEOTIDE SEQUENCE [LARGE SCALE GENOMIC DNA]</scope>
    <source>
        <strain evidence="12 13">YIT 12062</strain>
    </source>
</reference>
<dbReference type="InParanoid" id="K0YMX7"/>
<dbReference type="GO" id="GO:0000105">
    <property type="term" value="P:L-histidine biosynthetic process"/>
    <property type="evidence" value="ECO:0007669"/>
    <property type="project" value="UniProtKB-UniRule"/>
</dbReference>
<protein>
    <recommendedName>
        <fullName evidence="5 10">ATP phosphoribosyltransferase regulatory subunit</fullName>
    </recommendedName>
</protein>
<comment type="subunit">
    <text evidence="4 10">Heteromultimer composed of HisG and HisZ subunits.</text>
</comment>
<dbReference type="InterPro" id="IPR013820">
    <property type="entry name" value="ATP_PRibTrfase_cat"/>
</dbReference>
<dbReference type="GO" id="GO:0003879">
    <property type="term" value="F:ATP phosphoribosyltransferase activity"/>
    <property type="evidence" value="ECO:0007669"/>
    <property type="project" value="UniProtKB-UniRule"/>
</dbReference>
<dbReference type="EMBL" id="ADMD01000001">
    <property type="protein sequence ID" value="EJZ84831.1"/>
    <property type="molecule type" value="Genomic_DNA"/>
</dbReference>
<dbReference type="InterPro" id="IPR024893">
    <property type="entry name" value="ATP_PRibTrfase_HisG_short"/>
</dbReference>
<comment type="caution">
    <text evidence="12">The sequence shown here is derived from an EMBL/GenBank/DDBJ whole genome shotgun (WGS) entry which is preliminary data.</text>
</comment>
<dbReference type="NCBIfam" id="TIGR00070">
    <property type="entry name" value="hisG"/>
    <property type="match status" value="1"/>
</dbReference>
<dbReference type="UniPathway" id="UPA00031">
    <property type="reaction ID" value="UER00006"/>
</dbReference>
<dbReference type="PROSITE" id="PS50862">
    <property type="entry name" value="AA_TRNA_LIGASE_II"/>
    <property type="match status" value="1"/>
</dbReference>
<comment type="similarity">
    <text evidence="3 10">Belongs to the class-II aminoacyl-tRNA synthetase family. HisZ subfamily.</text>
</comment>
<feature type="domain" description="Aminoacyl-transfer RNA synthetases class-II family profile" evidence="11">
    <location>
        <begin position="20"/>
        <end position="335"/>
    </location>
</feature>
<proteinExistence type="inferred from homology"/>
<evidence type="ECO:0000313" key="13">
    <source>
        <dbReference type="Proteomes" id="UP000006069"/>
    </source>
</evidence>
<evidence type="ECO:0000313" key="12">
    <source>
        <dbReference type="EMBL" id="EJZ84831.1"/>
    </source>
</evidence>
<keyword evidence="10" id="KW-0028">Amino-acid biosynthesis</keyword>
<comment type="subcellular location">
    <subcellularLocation>
        <location evidence="1 10">Cytoplasm</location>
    </subcellularLocation>
</comment>
<dbReference type="CDD" id="cd00773">
    <property type="entry name" value="HisRS-like_core"/>
    <property type="match status" value="1"/>
</dbReference>
<dbReference type="PROSITE" id="PS01316">
    <property type="entry name" value="ATP_P_PHORIBOSYLTR"/>
    <property type="match status" value="1"/>
</dbReference>
<gene>
    <name evidence="10" type="primary">hisZ</name>
    <name evidence="12" type="ORF">HMPREF9451_00436</name>
</gene>
<sequence length="540" mass="58615">MKPVTPRGFRDIMPEEALKRERITRAVSDVLAVHGYLPVETPLLEDRRSLERASSVDDTPFQLFDADGRLLMVRSDLTMPIARLAATRLEHAAAPFRLRYAAPIVREQAQFMGRSRQFTQLGAELIGDAGASADIEVVSLAAEALDAAGVSKWRIACGSVRPMKELLDACGLKEDDRAAVLGCIHGSDFVDLDELVQTLEVSEDARRALCGLARVCGGAEAIEQVRELLAPCGVDTSCVDELEKLFAAARALRFGDRLVIDFSIMNSFDYYTGLVFSIYADGVFFPLGSGGRYDDAFSRLGEKDMPAAGFALSLEQIEEALAYAPQQRPLRIAVPKGSLFNDTVDALGKAGFDVEALRNPGRKLVVHAEGVDYVIVRPTDAPAFVASGGADCGICGRDSLIEANLDLVQMADLGYGRCRFVVAEPRTAKGKAQARYASHGSIRVTTKYPRITQAYYDRIGQQVDIVTLHGNIELGPMVGMADRIVDITATGTTLRENDLVVVDDVIECSARFFASPVGLRCDERVRQLADALAASRKVCS</sequence>
<name>K0YMX7_9ACTN</name>
<dbReference type="Pfam" id="PF01634">
    <property type="entry name" value="HisG"/>
    <property type="match status" value="1"/>
</dbReference>
<dbReference type="Gene3D" id="3.30.930.10">
    <property type="entry name" value="Bira Bifunctional Protein, Domain 2"/>
    <property type="match status" value="1"/>
</dbReference>
<evidence type="ECO:0000256" key="6">
    <source>
        <dbReference type="ARBA" id="ARBA00022490"/>
    </source>
</evidence>
<keyword evidence="12" id="KW-0808">Transferase</keyword>
<dbReference type="AlphaFoldDB" id="K0YMX7"/>
<evidence type="ECO:0000256" key="7">
    <source>
        <dbReference type="ARBA" id="ARBA00022676"/>
    </source>
</evidence>
<dbReference type="Pfam" id="PF13393">
    <property type="entry name" value="tRNA-synt_His"/>
    <property type="match status" value="1"/>
</dbReference>
<evidence type="ECO:0000256" key="10">
    <source>
        <dbReference type="HAMAP-Rule" id="MF_00125"/>
    </source>
</evidence>
<dbReference type="PANTHER" id="PTHR43707">
    <property type="entry name" value="HISTIDYL-TRNA SYNTHETASE"/>
    <property type="match status" value="1"/>
</dbReference>
<dbReference type="CDD" id="cd13595">
    <property type="entry name" value="PBP2_HisGs"/>
    <property type="match status" value="1"/>
</dbReference>
<keyword evidence="10" id="KW-0368">Histidine biosynthesis</keyword>
<dbReference type="HOGENOM" id="CLU_034453_0_0_11"/>
<keyword evidence="6 10" id="KW-0963">Cytoplasm</keyword>
<dbReference type="HAMAP" id="MF_00125">
    <property type="entry name" value="HisZ"/>
    <property type="match status" value="1"/>
</dbReference>
<dbReference type="Proteomes" id="UP000006069">
    <property type="component" value="Unassembled WGS sequence"/>
</dbReference>
<dbReference type="InterPro" id="IPR018198">
    <property type="entry name" value="ATP_PRibTrfase_CS"/>
</dbReference>
<dbReference type="SUPFAM" id="SSF55681">
    <property type="entry name" value="Class II aaRS and biotin synthetases"/>
    <property type="match status" value="1"/>
</dbReference>
<dbReference type="InterPro" id="IPR004517">
    <property type="entry name" value="HisZ"/>
</dbReference>
<dbReference type="GO" id="GO:0004821">
    <property type="term" value="F:histidine-tRNA ligase activity"/>
    <property type="evidence" value="ECO:0007669"/>
    <property type="project" value="TreeGrafter"/>
</dbReference>
<dbReference type="PANTHER" id="PTHR43707:SF1">
    <property type="entry name" value="HISTIDINE--TRNA LIGASE, MITOCHONDRIAL-RELATED"/>
    <property type="match status" value="1"/>
</dbReference>
<evidence type="ECO:0000256" key="5">
    <source>
        <dbReference type="ARBA" id="ARBA00020397"/>
    </source>
</evidence>
<evidence type="ECO:0000256" key="4">
    <source>
        <dbReference type="ARBA" id="ARBA00011496"/>
    </source>
</evidence>
<dbReference type="InterPro" id="IPR004516">
    <property type="entry name" value="HisRS/HisZ"/>
</dbReference>
<dbReference type="InterPro" id="IPR006195">
    <property type="entry name" value="aa-tRNA-synth_II"/>
</dbReference>
<dbReference type="eggNOG" id="COG3705">
    <property type="taxonomic scope" value="Bacteria"/>
</dbReference>
<dbReference type="GO" id="GO:0005737">
    <property type="term" value="C:cytoplasm"/>
    <property type="evidence" value="ECO:0007669"/>
    <property type="project" value="UniProtKB-SubCell"/>
</dbReference>
<dbReference type="InterPro" id="IPR045864">
    <property type="entry name" value="aa-tRNA-synth_II/BPL/LPL"/>
</dbReference>
<evidence type="ECO:0000256" key="3">
    <source>
        <dbReference type="ARBA" id="ARBA00005539"/>
    </source>
</evidence>
<dbReference type="RefSeq" id="WP_009138670.1">
    <property type="nucleotide sequence ID" value="NZ_JH815198.1"/>
</dbReference>
<evidence type="ECO:0000256" key="9">
    <source>
        <dbReference type="ARBA" id="ARBA00025246"/>
    </source>
</evidence>
<evidence type="ECO:0000256" key="2">
    <source>
        <dbReference type="ARBA" id="ARBA00004667"/>
    </source>
</evidence>
<comment type="function">
    <text evidence="8">Catalyzes the condensation of ATP and 5-phosphoribose 1-diphosphate to form N'-(5'-phosphoribosyl)-ATP (PR-ATP). Has a crucial role in the pathway because the rate of histidine biosynthesis seems to be controlled primarily by regulation of HisG enzymatic activity.</text>
</comment>
<dbReference type="SUPFAM" id="SSF53850">
    <property type="entry name" value="Periplasmic binding protein-like II"/>
    <property type="match status" value="1"/>
</dbReference>
<dbReference type="PATRIC" id="fig|742818.3.peg.486"/>
<organism evidence="12 13">
    <name type="scientific">Slackia piriformis YIT 12062</name>
    <dbReference type="NCBI Taxonomy" id="742818"/>
    <lineage>
        <taxon>Bacteria</taxon>
        <taxon>Bacillati</taxon>
        <taxon>Actinomycetota</taxon>
        <taxon>Coriobacteriia</taxon>
        <taxon>Eggerthellales</taxon>
        <taxon>Eggerthellaceae</taxon>
        <taxon>Slackia</taxon>
    </lineage>
</organism>
<evidence type="ECO:0000256" key="8">
    <source>
        <dbReference type="ARBA" id="ARBA00024861"/>
    </source>
</evidence>
<dbReference type="GO" id="GO:0006427">
    <property type="term" value="P:histidyl-tRNA aminoacylation"/>
    <property type="evidence" value="ECO:0007669"/>
    <property type="project" value="TreeGrafter"/>
</dbReference>
<evidence type="ECO:0000259" key="11">
    <source>
        <dbReference type="PROSITE" id="PS50862"/>
    </source>
</evidence>
<dbReference type="eggNOG" id="COG0040">
    <property type="taxonomic scope" value="Bacteria"/>
</dbReference>
<comment type="miscellaneous">
    <text evidence="10">This function is generally fulfilled by the C-terminal part of HisG, which is missing in some bacteria such as this one.</text>
</comment>
<keyword evidence="7 12" id="KW-0328">Glycosyltransferase</keyword>
<evidence type="ECO:0000256" key="1">
    <source>
        <dbReference type="ARBA" id="ARBA00004496"/>
    </source>
</evidence>
<comment type="function">
    <text evidence="9 10">Required for the first step of histidine biosynthesis. May allow the feedback regulation of ATP phosphoribosyltransferase activity by histidine.</text>
</comment>
<keyword evidence="13" id="KW-1185">Reference proteome</keyword>